<keyword evidence="2" id="KW-1185">Reference proteome</keyword>
<protein>
    <submittedName>
        <fullName evidence="1">Uncharacterized protein</fullName>
    </submittedName>
</protein>
<name>A0ACB8WKM8_9TELE</name>
<evidence type="ECO:0000313" key="2">
    <source>
        <dbReference type="Proteomes" id="UP000831701"/>
    </source>
</evidence>
<comment type="caution">
    <text evidence="1">The sequence shown here is derived from an EMBL/GenBank/DDBJ whole genome shotgun (WGS) entry which is preliminary data.</text>
</comment>
<evidence type="ECO:0000313" key="1">
    <source>
        <dbReference type="EMBL" id="KAI3368296.1"/>
    </source>
</evidence>
<dbReference type="EMBL" id="CM041538">
    <property type="protein sequence ID" value="KAI3368296.1"/>
    <property type="molecule type" value="Genomic_DNA"/>
</dbReference>
<reference evidence="1" key="1">
    <citation type="submission" date="2022-04" db="EMBL/GenBank/DDBJ databases">
        <title>Jade perch genome.</title>
        <authorList>
            <person name="Chao B."/>
        </authorList>
    </citation>
    <scope>NUCLEOTIDE SEQUENCE</scope>
    <source>
        <strain evidence="1">CB-2022</strain>
    </source>
</reference>
<sequence length="80" mass="9003">MQWLTPTTFLTRGSLELCEVPSCFKCSTIIPIPKKLSITGLNDYRPVALMSVVMKSFERLVLAHLKDITGPLLDTLQFAY</sequence>
<proteinExistence type="predicted"/>
<dbReference type="Proteomes" id="UP000831701">
    <property type="component" value="Chromosome 8"/>
</dbReference>
<accession>A0ACB8WKM8</accession>
<organism evidence="1 2">
    <name type="scientific">Scortum barcoo</name>
    <name type="common">barcoo grunter</name>
    <dbReference type="NCBI Taxonomy" id="214431"/>
    <lineage>
        <taxon>Eukaryota</taxon>
        <taxon>Metazoa</taxon>
        <taxon>Chordata</taxon>
        <taxon>Craniata</taxon>
        <taxon>Vertebrata</taxon>
        <taxon>Euteleostomi</taxon>
        <taxon>Actinopterygii</taxon>
        <taxon>Neopterygii</taxon>
        <taxon>Teleostei</taxon>
        <taxon>Neoteleostei</taxon>
        <taxon>Acanthomorphata</taxon>
        <taxon>Eupercaria</taxon>
        <taxon>Centrarchiformes</taxon>
        <taxon>Terapontoidei</taxon>
        <taxon>Terapontidae</taxon>
        <taxon>Scortum</taxon>
    </lineage>
</organism>
<gene>
    <name evidence="1" type="ORF">L3Q82_008008</name>
</gene>